<keyword evidence="3" id="KW-1185">Reference proteome</keyword>
<dbReference type="AlphaFoldDB" id="A0A0N0BKW2"/>
<accession>A0A0N0BKW2</accession>
<sequence>MTGEIVAPSQFSGSLLPTLKSWFCMNGTNNNEEHDRHSPYRNEYHGEYQVLSKQRHDQRRRWNDLDDQQEKHVKTDENGNGERDL</sequence>
<dbReference type="Proteomes" id="UP000053105">
    <property type="component" value="Unassembled WGS sequence"/>
</dbReference>
<name>A0A0N0BKW2_9HYME</name>
<proteinExistence type="predicted"/>
<feature type="compositionally biased region" description="Basic and acidic residues" evidence="1">
    <location>
        <begin position="60"/>
        <end position="85"/>
    </location>
</feature>
<gene>
    <name evidence="2" type="ORF">WN51_03456</name>
</gene>
<evidence type="ECO:0000313" key="2">
    <source>
        <dbReference type="EMBL" id="KOX81168.1"/>
    </source>
</evidence>
<dbReference type="EMBL" id="KQ435691">
    <property type="protein sequence ID" value="KOX81168.1"/>
    <property type="molecule type" value="Genomic_DNA"/>
</dbReference>
<evidence type="ECO:0000313" key="3">
    <source>
        <dbReference type="Proteomes" id="UP000053105"/>
    </source>
</evidence>
<evidence type="ECO:0000256" key="1">
    <source>
        <dbReference type="SAM" id="MobiDB-lite"/>
    </source>
</evidence>
<reference evidence="2 3" key="1">
    <citation type="submission" date="2015-07" db="EMBL/GenBank/DDBJ databases">
        <title>The genome of Melipona quadrifasciata.</title>
        <authorList>
            <person name="Pan H."/>
            <person name="Kapheim K."/>
        </authorList>
    </citation>
    <scope>NUCLEOTIDE SEQUENCE [LARGE SCALE GENOMIC DNA]</scope>
    <source>
        <strain evidence="2">0111107301</strain>
        <tissue evidence="2">Whole body</tissue>
    </source>
</reference>
<protein>
    <submittedName>
        <fullName evidence="2">Uncharacterized protein</fullName>
    </submittedName>
</protein>
<dbReference type="OrthoDB" id="10390771at2759"/>
<organism evidence="2 3">
    <name type="scientific">Melipona quadrifasciata</name>
    <dbReference type="NCBI Taxonomy" id="166423"/>
    <lineage>
        <taxon>Eukaryota</taxon>
        <taxon>Metazoa</taxon>
        <taxon>Ecdysozoa</taxon>
        <taxon>Arthropoda</taxon>
        <taxon>Hexapoda</taxon>
        <taxon>Insecta</taxon>
        <taxon>Pterygota</taxon>
        <taxon>Neoptera</taxon>
        <taxon>Endopterygota</taxon>
        <taxon>Hymenoptera</taxon>
        <taxon>Apocrita</taxon>
        <taxon>Aculeata</taxon>
        <taxon>Apoidea</taxon>
        <taxon>Anthophila</taxon>
        <taxon>Apidae</taxon>
        <taxon>Melipona</taxon>
    </lineage>
</organism>
<feature type="region of interest" description="Disordered" evidence="1">
    <location>
        <begin position="51"/>
        <end position="85"/>
    </location>
</feature>